<gene>
    <name evidence="2" type="ORF">A2192_00430</name>
</gene>
<comment type="caution">
    <text evidence="2">The sequence shown here is derived from an EMBL/GenBank/DDBJ whole genome shotgun (WGS) entry which is preliminary data.</text>
</comment>
<name>A0A1F6YJH1_9BACT</name>
<dbReference type="AlphaFoldDB" id="A0A1F6YJH1"/>
<evidence type="ECO:0000313" key="2">
    <source>
        <dbReference type="EMBL" id="OGJ06528.1"/>
    </source>
</evidence>
<evidence type="ECO:0008006" key="4">
    <source>
        <dbReference type="Google" id="ProtNLM"/>
    </source>
</evidence>
<organism evidence="2 3">
    <name type="scientific">Candidatus Nomurabacteria bacterium RIFOXYA1_FULL_35_17</name>
    <dbReference type="NCBI Taxonomy" id="1801798"/>
    <lineage>
        <taxon>Bacteria</taxon>
        <taxon>Candidatus Nomuraibacteriota</taxon>
    </lineage>
</organism>
<evidence type="ECO:0000256" key="1">
    <source>
        <dbReference type="ARBA" id="ARBA00010364"/>
    </source>
</evidence>
<dbReference type="NCBIfam" id="TIGR00251">
    <property type="entry name" value="DUF167 family protein"/>
    <property type="match status" value="1"/>
</dbReference>
<dbReference type="InterPro" id="IPR003746">
    <property type="entry name" value="DUF167"/>
</dbReference>
<dbReference type="Pfam" id="PF02594">
    <property type="entry name" value="DUF167"/>
    <property type="match status" value="1"/>
</dbReference>
<dbReference type="InterPro" id="IPR036591">
    <property type="entry name" value="YggU-like_sf"/>
</dbReference>
<accession>A0A1F6YJH1</accession>
<proteinExistence type="inferred from homology"/>
<dbReference type="SMART" id="SM01152">
    <property type="entry name" value="DUF167"/>
    <property type="match status" value="1"/>
</dbReference>
<reference evidence="2 3" key="1">
    <citation type="journal article" date="2016" name="Nat. Commun.">
        <title>Thousands of microbial genomes shed light on interconnected biogeochemical processes in an aquifer system.</title>
        <authorList>
            <person name="Anantharaman K."/>
            <person name="Brown C.T."/>
            <person name="Hug L.A."/>
            <person name="Sharon I."/>
            <person name="Castelle C.J."/>
            <person name="Probst A.J."/>
            <person name="Thomas B.C."/>
            <person name="Singh A."/>
            <person name="Wilkins M.J."/>
            <person name="Karaoz U."/>
            <person name="Brodie E.L."/>
            <person name="Williams K.H."/>
            <person name="Hubbard S.S."/>
            <person name="Banfield J.F."/>
        </authorList>
    </citation>
    <scope>NUCLEOTIDE SEQUENCE [LARGE SCALE GENOMIC DNA]</scope>
</reference>
<dbReference type="SUPFAM" id="SSF69786">
    <property type="entry name" value="YggU-like"/>
    <property type="match status" value="1"/>
</dbReference>
<evidence type="ECO:0000313" key="3">
    <source>
        <dbReference type="Proteomes" id="UP000179274"/>
    </source>
</evidence>
<protein>
    <recommendedName>
        <fullName evidence="4">YggU family protein</fullName>
    </recommendedName>
</protein>
<comment type="similarity">
    <text evidence="1">Belongs to the UPF0235 family.</text>
</comment>
<dbReference type="EMBL" id="MFVW01000012">
    <property type="protein sequence ID" value="OGJ06528.1"/>
    <property type="molecule type" value="Genomic_DNA"/>
</dbReference>
<dbReference type="Gene3D" id="3.30.1200.10">
    <property type="entry name" value="YggU-like"/>
    <property type="match status" value="1"/>
</dbReference>
<sequence length="75" mass="8688">MYIHVKVKAGARKESFSQKSEDHYEISVKEKAERNQANTRVLELVSEHFKVPASKVRIINGHRHPSKLFVIAFNQ</sequence>
<dbReference type="Proteomes" id="UP000179274">
    <property type="component" value="Unassembled WGS sequence"/>
</dbReference>